<dbReference type="EMBL" id="MT144836">
    <property type="protein sequence ID" value="QJI00197.1"/>
    <property type="molecule type" value="Genomic_DNA"/>
</dbReference>
<evidence type="ECO:0008006" key="3">
    <source>
        <dbReference type="Google" id="ProtNLM"/>
    </source>
</evidence>
<organism evidence="1">
    <name type="scientific">viral metagenome</name>
    <dbReference type="NCBI Taxonomy" id="1070528"/>
    <lineage>
        <taxon>unclassified sequences</taxon>
        <taxon>metagenomes</taxon>
        <taxon>organismal metagenomes</taxon>
    </lineage>
</organism>
<accession>A0A6H1ZD92</accession>
<dbReference type="EMBL" id="MT143989">
    <property type="protein sequence ID" value="QJA45347.1"/>
    <property type="molecule type" value="Genomic_DNA"/>
</dbReference>
<reference evidence="1" key="1">
    <citation type="submission" date="2020-03" db="EMBL/GenBank/DDBJ databases">
        <title>The deep terrestrial virosphere.</title>
        <authorList>
            <person name="Holmfeldt K."/>
            <person name="Nilsson E."/>
            <person name="Simone D."/>
            <person name="Lopez-Fernandez M."/>
            <person name="Wu X."/>
            <person name="de Brujin I."/>
            <person name="Lundin D."/>
            <person name="Andersson A."/>
            <person name="Bertilsson S."/>
            <person name="Dopson M."/>
        </authorList>
    </citation>
    <scope>NUCLEOTIDE SEQUENCE</scope>
    <source>
        <strain evidence="1">TM448A00224</strain>
        <strain evidence="2">TM448B01878</strain>
    </source>
</reference>
<protein>
    <recommendedName>
        <fullName evidence="3">Tail protein</fullName>
    </recommendedName>
</protein>
<dbReference type="AlphaFoldDB" id="A0A6H1ZD92"/>
<gene>
    <name evidence="1" type="ORF">TM448A00224_0012</name>
    <name evidence="2" type="ORF">TM448B01878_0003</name>
</gene>
<proteinExistence type="predicted"/>
<name>A0A6H1ZD92_9ZZZZ</name>
<sequence>MPVTKVQTEWLSGNLNFKDVDGNIIATWDGTNRKLTFPSGSTLNIASGGIVTVDGENISTELKALSNLDAELALLEGITASAAEINLNDGSIAGTAVASKTLALGANKNVDTIVIAASGLKIGAGAGTAVTMTAAQINLLTQGVAGDYKIARGTITPTTASDTVVTGLTTVVAVVASLKGAPTLTCMFVAADIGDQAGTPAAGSILIKSYKPTAAADVSPLASTTPWSAIDWIAIGT</sequence>
<evidence type="ECO:0000313" key="1">
    <source>
        <dbReference type="EMBL" id="QJA45347.1"/>
    </source>
</evidence>
<evidence type="ECO:0000313" key="2">
    <source>
        <dbReference type="EMBL" id="QJI00197.1"/>
    </source>
</evidence>